<accession>A0ABT0PTQ4</accession>
<evidence type="ECO:0008006" key="3">
    <source>
        <dbReference type="Google" id="ProtNLM"/>
    </source>
</evidence>
<evidence type="ECO:0000313" key="1">
    <source>
        <dbReference type="EMBL" id="MCL6274361.1"/>
    </source>
</evidence>
<gene>
    <name evidence="1" type="ORF">M3P19_10090</name>
</gene>
<comment type="caution">
    <text evidence="1">The sequence shown here is derived from an EMBL/GenBank/DDBJ whole genome shotgun (WGS) entry which is preliminary data.</text>
</comment>
<evidence type="ECO:0000313" key="2">
    <source>
        <dbReference type="Proteomes" id="UP001203607"/>
    </source>
</evidence>
<organism evidence="1 2">
    <name type="scientific">Flagellimonas spongiicola</name>
    <dbReference type="NCBI Taxonomy" id="2942208"/>
    <lineage>
        <taxon>Bacteria</taxon>
        <taxon>Pseudomonadati</taxon>
        <taxon>Bacteroidota</taxon>
        <taxon>Flavobacteriia</taxon>
        <taxon>Flavobacteriales</taxon>
        <taxon>Flavobacteriaceae</taxon>
        <taxon>Flagellimonas</taxon>
    </lineage>
</organism>
<keyword evidence="2" id="KW-1185">Reference proteome</keyword>
<sequence length="144" mass="17145">MRSVREIDFFKNIREIREYEFGVFYFFDGLVISEIKEDVVFNWNMAQKTIDAAYEIIGREKPIAYISNRINNYSVVPTDWLKFFTNRHQLELYSVVAYSKSGLASLILERMFFKNNIRQFSDLESAIKWSLTKLESKENLLQSQ</sequence>
<dbReference type="RefSeq" id="WP_249657543.1">
    <property type="nucleotide sequence ID" value="NZ_JAMFMA010000002.1"/>
</dbReference>
<protein>
    <recommendedName>
        <fullName evidence="3">STAS/SEC14 domain-containing protein</fullName>
    </recommendedName>
</protein>
<reference evidence="1 2" key="1">
    <citation type="submission" date="2022-05" db="EMBL/GenBank/DDBJ databases">
        <authorList>
            <person name="Park J.-S."/>
        </authorList>
    </citation>
    <scope>NUCLEOTIDE SEQUENCE [LARGE SCALE GENOMIC DNA]</scope>
    <source>
        <strain evidence="1 2">2012CJ35-5</strain>
    </source>
</reference>
<name>A0ABT0PTQ4_9FLAO</name>
<dbReference type="Proteomes" id="UP001203607">
    <property type="component" value="Unassembled WGS sequence"/>
</dbReference>
<proteinExistence type="predicted"/>
<dbReference type="EMBL" id="JAMFMA010000002">
    <property type="protein sequence ID" value="MCL6274361.1"/>
    <property type="molecule type" value="Genomic_DNA"/>
</dbReference>